<keyword evidence="8" id="KW-1185">Reference proteome</keyword>
<keyword evidence="3 5" id="KW-1133">Transmembrane helix</keyword>
<accession>A0ABY7TM89</accession>
<dbReference type="EMBL" id="CP117411">
    <property type="protein sequence ID" value="WCT74123.1"/>
    <property type="molecule type" value="Genomic_DNA"/>
</dbReference>
<feature type="transmembrane region" description="Helical" evidence="5">
    <location>
        <begin position="48"/>
        <end position="67"/>
    </location>
</feature>
<evidence type="ECO:0000313" key="7">
    <source>
        <dbReference type="EMBL" id="WCT74123.1"/>
    </source>
</evidence>
<feature type="transmembrane region" description="Helical" evidence="5">
    <location>
        <begin position="423"/>
        <end position="441"/>
    </location>
</feature>
<sequence>MSEALADLPIADAAVESRESRRSARWPWFGFMALVALLPLPFGGNTPWAWSFAGLIASALMLVWALLAMRGRAPVAWRGALLVPLLLFALVVVWILVQTLAPVPEGLANPIWQMASEVLGASLPRRISADPEGGMVGLIHLLTNAAVFWIALQYGRDRDRAETLLEWIVLASLGYAIYGLINYFAGNDTLLFLTRTNYRGDVTGTFINRNTYATYAGVTLLAAIVLAIRHYRTKYRVSDPSLSRAGRSVEAMGGPAAVYATAAVVIAMAWLQSHSRMGFASTAAATVALLALLRLTGIIRGWLILLLLAVAAGIGLLMVSGAGLIERLDATSSFDRAPLFDDVRAMIGSTPWIGSGYGSFASVFPLFRQPLLATGGDITQAHNTYYELCAEMGIPATILLVGAVAWLAALCLIGGIRRTRDQVIPIVAFAATVLVGLHATTDFSLQIPGMVVTYMAILGVGVAQSWSPEQRRRGTSR</sequence>
<gene>
    <name evidence="7" type="ORF">PQ455_02505</name>
</gene>
<evidence type="ECO:0000259" key="6">
    <source>
        <dbReference type="Pfam" id="PF04932"/>
    </source>
</evidence>
<dbReference type="GO" id="GO:0016874">
    <property type="term" value="F:ligase activity"/>
    <property type="evidence" value="ECO:0007669"/>
    <property type="project" value="UniProtKB-KW"/>
</dbReference>
<feature type="transmembrane region" description="Helical" evidence="5">
    <location>
        <begin position="164"/>
        <end position="185"/>
    </location>
</feature>
<dbReference type="RefSeq" id="WP_273688908.1">
    <property type="nucleotide sequence ID" value="NZ_CP117411.1"/>
</dbReference>
<keyword evidence="2 5" id="KW-0812">Transmembrane</keyword>
<organism evidence="7 8">
    <name type="scientific">Sphingomonas naphthae</name>
    <dbReference type="NCBI Taxonomy" id="1813468"/>
    <lineage>
        <taxon>Bacteria</taxon>
        <taxon>Pseudomonadati</taxon>
        <taxon>Pseudomonadota</taxon>
        <taxon>Alphaproteobacteria</taxon>
        <taxon>Sphingomonadales</taxon>
        <taxon>Sphingomonadaceae</taxon>
        <taxon>Sphingomonas</taxon>
    </lineage>
</organism>
<evidence type="ECO:0000256" key="4">
    <source>
        <dbReference type="ARBA" id="ARBA00023136"/>
    </source>
</evidence>
<comment type="subcellular location">
    <subcellularLocation>
        <location evidence="1">Membrane</location>
        <topology evidence="1">Multi-pass membrane protein</topology>
    </subcellularLocation>
</comment>
<dbReference type="PANTHER" id="PTHR37422:SF23">
    <property type="entry name" value="TEICHURONIC ACID BIOSYNTHESIS PROTEIN TUAE"/>
    <property type="match status" value="1"/>
</dbReference>
<protein>
    <submittedName>
        <fullName evidence="7">O-antigen ligase family protein</fullName>
    </submittedName>
</protein>
<evidence type="ECO:0000256" key="2">
    <source>
        <dbReference type="ARBA" id="ARBA00022692"/>
    </source>
</evidence>
<feature type="transmembrane region" description="Helical" evidence="5">
    <location>
        <begin position="79"/>
        <end position="97"/>
    </location>
</feature>
<evidence type="ECO:0000256" key="5">
    <source>
        <dbReference type="SAM" id="Phobius"/>
    </source>
</evidence>
<feature type="transmembrane region" description="Helical" evidence="5">
    <location>
        <begin position="277"/>
        <end position="295"/>
    </location>
</feature>
<feature type="domain" description="O-antigen ligase-related" evidence="6">
    <location>
        <begin position="262"/>
        <end position="401"/>
    </location>
</feature>
<dbReference type="PANTHER" id="PTHR37422">
    <property type="entry name" value="TEICHURONIC ACID BIOSYNTHESIS PROTEIN TUAE"/>
    <property type="match status" value="1"/>
</dbReference>
<feature type="transmembrane region" description="Helical" evidence="5">
    <location>
        <begin position="212"/>
        <end position="231"/>
    </location>
</feature>
<evidence type="ECO:0000256" key="1">
    <source>
        <dbReference type="ARBA" id="ARBA00004141"/>
    </source>
</evidence>
<feature type="transmembrane region" description="Helical" evidence="5">
    <location>
        <begin position="133"/>
        <end position="152"/>
    </location>
</feature>
<evidence type="ECO:0000256" key="3">
    <source>
        <dbReference type="ARBA" id="ARBA00022989"/>
    </source>
</evidence>
<proteinExistence type="predicted"/>
<feature type="transmembrane region" description="Helical" evidence="5">
    <location>
        <begin position="302"/>
        <end position="325"/>
    </location>
</feature>
<dbReference type="Proteomes" id="UP001220395">
    <property type="component" value="Chromosome"/>
</dbReference>
<dbReference type="InterPro" id="IPR007016">
    <property type="entry name" value="O-antigen_ligase-rel_domated"/>
</dbReference>
<dbReference type="InterPro" id="IPR051533">
    <property type="entry name" value="WaaL-like"/>
</dbReference>
<dbReference type="Pfam" id="PF04932">
    <property type="entry name" value="Wzy_C"/>
    <property type="match status" value="1"/>
</dbReference>
<reference evidence="7 8" key="1">
    <citation type="submission" date="2023-02" db="EMBL/GenBank/DDBJ databases">
        <title>Genome sequence of Sphingomonas naphthae.</title>
        <authorList>
            <person name="Kim S."/>
            <person name="Heo J."/>
            <person name="Kwon S.-W."/>
        </authorList>
    </citation>
    <scope>NUCLEOTIDE SEQUENCE [LARGE SCALE GENOMIC DNA]</scope>
    <source>
        <strain evidence="7 8">KACC 18716</strain>
    </source>
</reference>
<name>A0ABY7TM89_9SPHN</name>
<keyword evidence="7" id="KW-0436">Ligase</keyword>
<feature type="transmembrane region" description="Helical" evidence="5">
    <location>
        <begin position="447"/>
        <end position="467"/>
    </location>
</feature>
<feature type="transmembrane region" description="Helical" evidence="5">
    <location>
        <begin position="394"/>
        <end position="416"/>
    </location>
</feature>
<feature type="transmembrane region" description="Helical" evidence="5">
    <location>
        <begin position="252"/>
        <end position="271"/>
    </location>
</feature>
<keyword evidence="4 5" id="KW-0472">Membrane</keyword>
<evidence type="ECO:0000313" key="8">
    <source>
        <dbReference type="Proteomes" id="UP001220395"/>
    </source>
</evidence>